<reference evidence="1 2" key="1">
    <citation type="submission" date="2017-02" db="EMBL/GenBank/DDBJ databases">
        <title>Legionella quilivanii strain from human: case report and whole genome sequencing analysis.</title>
        <authorList>
            <person name="Lalancette C."/>
            <person name="Leduc J.-M."/>
            <person name="Levesque S."/>
            <person name="Fournier E."/>
            <person name="Saoud J."/>
            <person name="Faucher S.P."/>
            <person name="Bernard K."/>
            <person name="Martineau C."/>
            <person name="Longtin J."/>
        </authorList>
    </citation>
    <scope>NUCLEOTIDE SEQUENCE [LARGE SCALE GENOMIC DNA]</scope>
    <source>
        <strain evidence="1 2">ID143958</strain>
    </source>
</reference>
<dbReference type="EMBL" id="MVJN01000004">
    <property type="protein sequence ID" value="RAP37043.1"/>
    <property type="molecule type" value="Genomic_DNA"/>
</dbReference>
<organism evidence="1 2">
    <name type="scientific">Legionella quinlivanii</name>
    <dbReference type="NCBI Taxonomy" id="45073"/>
    <lineage>
        <taxon>Bacteria</taxon>
        <taxon>Pseudomonadati</taxon>
        <taxon>Pseudomonadota</taxon>
        <taxon>Gammaproteobacteria</taxon>
        <taxon>Legionellales</taxon>
        <taxon>Legionellaceae</taxon>
        <taxon>Legionella</taxon>
    </lineage>
</organism>
<evidence type="ECO:0000313" key="2">
    <source>
        <dbReference type="Proteomes" id="UP000249458"/>
    </source>
</evidence>
<dbReference type="RefSeq" id="WP_112219159.1">
    <property type="nucleotide sequence ID" value="NZ_MVJN01000004.1"/>
</dbReference>
<name>A0A364LKF0_9GAMM</name>
<proteinExistence type="predicted"/>
<dbReference type="SUPFAM" id="SSF51197">
    <property type="entry name" value="Clavaminate synthase-like"/>
    <property type="match status" value="1"/>
</dbReference>
<dbReference type="InterPro" id="IPR027443">
    <property type="entry name" value="IPNS-like_sf"/>
</dbReference>
<dbReference type="Gene3D" id="2.60.120.330">
    <property type="entry name" value="B-lactam Antibiotic, Isopenicillin N Synthase, Chain"/>
    <property type="match status" value="1"/>
</dbReference>
<comment type="caution">
    <text evidence="1">The sequence shown here is derived from an EMBL/GenBank/DDBJ whole genome shotgun (WGS) entry which is preliminary data.</text>
</comment>
<evidence type="ECO:0000313" key="1">
    <source>
        <dbReference type="EMBL" id="RAP37043.1"/>
    </source>
</evidence>
<dbReference type="AlphaFoldDB" id="A0A364LKF0"/>
<evidence type="ECO:0008006" key="3">
    <source>
        <dbReference type="Google" id="ProtNLM"/>
    </source>
</evidence>
<accession>A0A364LKF0</accession>
<sequence>MSTLEMQLLNDLKQKGYVNFPFPLSPQQLKQAITAFFKFLDEPEAIKKHINFSIAPNHRRGDVGYKHRSADDHLYNDNKDFFHFHPAIFDRYDDFLLNNKVVADLMNEALPIWQMAYDTVRTILQMLEPFYPGALDKVFATETPHIQLRFLRYFWQKSGKYLAKPHFDAGSFTLAIAESSPGLRIGRDPQTLDEVIRKEDHAIFMVSSNYKKIINSDELFPGWHDVIQVHDETIGQPFARWALVVFIEAHGVKALPRTETHKWYTSAH</sequence>
<gene>
    <name evidence="1" type="ORF">B1207_06365</name>
</gene>
<dbReference type="Proteomes" id="UP000249458">
    <property type="component" value="Unassembled WGS sequence"/>
</dbReference>
<protein>
    <recommendedName>
        <fullName evidence="3">Fe2OG dioxygenase domain-containing protein</fullName>
    </recommendedName>
</protein>